<keyword evidence="1" id="KW-1133">Transmembrane helix</keyword>
<evidence type="ECO:0000313" key="2">
    <source>
        <dbReference type="Proteomes" id="UP000887572"/>
    </source>
</evidence>
<sequence>MECQSSENLKSYQPTFMANAIGRLGAAYFSVGHFGAACAVILALNNLGAGLLALLISGVSHFGAGRFGILALNNLGAGLLALLISGLAISALVVSAFWR</sequence>
<dbReference type="Proteomes" id="UP000887572">
    <property type="component" value="Unplaced"/>
</dbReference>
<evidence type="ECO:0000313" key="3">
    <source>
        <dbReference type="WBParaSite" id="Gr19_v10_g9652.t1"/>
    </source>
</evidence>
<feature type="transmembrane region" description="Helical" evidence="1">
    <location>
        <begin position="51"/>
        <end position="72"/>
    </location>
</feature>
<proteinExistence type="predicted"/>
<evidence type="ECO:0000256" key="1">
    <source>
        <dbReference type="SAM" id="Phobius"/>
    </source>
</evidence>
<reference evidence="3" key="1">
    <citation type="submission" date="2022-11" db="UniProtKB">
        <authorList>
            <consortium name="WormBaseParasite"/>
        </authorList>
    </citation>
    <scope>IDENTIFICATION</scope>
</reference>
<keyword evidence="1" id="KW-0472">Membrane</keyword>
<organism evidence="2 3">
    <name type="scientific">Globodera rostochiensis</name>
    <name type="common">Golden nematode worm</name>
    <name type="synonym">Heterodera rostochiensis</name>
    <dbReference type="NCBI Taxonomy" id="31243"/>
    <lineage>
        <taxon>Eukaryota</taxon>
        <taxon>Metazoa</taxon>
        <taxon>Ecdysozoa</taxon>
        <taxon>Nematoda</taxon>
        <taxon>Chromadorea</taxon>
        <taxon>Rhabditida</taxon>
        <taxon>Tylenchina</taxon>
        <taxon>Tylenchomorpha</taxon>
        <taxon>Tylenchoidea</taxon>
        <taxon>Heteroderidae</taxon>
        <taxon>Heteroderinae</taxon>
        <taxon>Globodera</taxon>
    </lineage>
</organism>
<dbReference type="AlphaFoldDB" id="A0A914IGC6"/>
<keyword evidence="2" id="KW-1185">Reference proteome</keyword>
<dbReference type="WBParaSite" id="Gr19_v10_g9652.t1">
    <property type="protein sequence ID" value="Gr19_v10_g9652.t1"/>
    <property type="gene ID" value="Gr19_v10_g9652"/>
</dbReference>
<name>A0A914IGC6_GLORO</name>
<keyword evidence="1" id="KW-0812">Transmembrane</keyword>
<accession>A0A914IGC6</accession>
<feature type="transmembrane region" description="Helical" evidence="1">
    <location>
        <begin position="20"/>
        <end position="44"/>
    </location>
</feature>
<protein>
    <submittedName>
        <fullName evidence="3">Uncharacterized protein</fullName>
    </submittedName>
</protein>
<feature type="transmembrane region" description="Helical" evidence="1">
    <location>
        <begin position="78"/>
        <end position="98"/>
    </location>
</feature>